<dbReference type="AlphaFoldDB" id="A0A368X7K8"/>
<comment type="caution">
    <text evidence="1">The sequence shown here is derived from an EMBL/GenBank/DDBJ whole genome shotgun (WGS) entry which is preliminary data.</text>
</comment>
<evidence type="ECO:0008006" key="3">
    <source>
        <dbReference type="Google" id="ProtNLM"/>
    </source>
</evidence>
<keyword evidence="2" id="KW-1185">Reference proteome</keyword>
<dbReference type="InterPro" id="IPR036388">
    <property type="entry name" value="WH-like_DNA-bd_sf"/>
</dbReference>
<gene>
    <name evidence="1" type="ORF">DFR57_1215</name>
</gene>
<name>A0A368X7K8_9BACI</name>
<dbReference type="InterPro" id="IPR013324">
    <property type="entry name" value="RNA_pol_sigma_r3/r4-like"/>
</dbReference>
<dbReference type="OrthoDB" id="2942662at2"/>
<organism evidence="1 2">
    <name type="scientific">Saliterribacillus persicus</name>
    <dbReference type="NCBI Taxonomy" id="930114"/>
    <lineage>
        <taxon>Bacteria</taxon>
        <taxon>Bacillati</taxon>
        <taxon>Bacillota</taxon>
        <taxon>Bacilli</taxon>
        <taxon>Bacillales</taxon>
        <taxon>Bacillaceae</taxon>
        <taxon>Saliterribacillus</taxon>
    </lineage>
</organism>
<accession>A0A368X7K8</accession>
<dbReference type="Proteomes" id="UP000252585">
    <property type="component" value="Unassembled WGS sequence"/>
</dbReference>
<dbReference type="EMBL" id="QPJJ01000021">
    <property type="protein sequence ID" value="RCW62968.1"/>
    <property type="molecule type" value="Genomic_DNA"/>
</dbReference>
<dbReference type="Gene3D" id="1.10.10.10">
    <property type="entry name" value="Winged helix-like DNA-binding domain superfamily/Winged helix DNA-binding domain"/>
    <property type="match status" value="1"/>
</dbReference>
<dbReference type="RefSeq" id="WP_114354399.1">
    <property type="nucleotide sequence ID" value="NZ_QPJJ01000021.1"/>
</dbReference>
<dbReference type="SUPFAM" id="SSF88659">
    <property type="entry name" value="Sigma3 and sigma4 domains of RNA polymerase sigma factors"/>
    <property type="match status" value="1"/>
</dbReference>
<evidence type="ECO:0000313" key="2">
    <source>
        <dbReference type="Proteomes" id="UP000252585"/>
    </source>
</evidence>
<proteinExistence type="predicted"/>
<sequence>MDAEINISKEDAIFYLEMIDSVKSPNFKPGLFRRKPYYILIKDRESINYKRFISVYTALRYVLSDREQFILNRVYGINHEVTPTKNIASSLQITPGRVLTIRNKANVKLAREILKLFKTKKEHIPIKE</sequence>
<protein>
    <recommendedName>
        <fullName evidence="3">Sigma-70-like protein</fullName>
    </recommendedName>
</protein>
<evidence type="ECO:0000313" key="1">
    <source>
        <dbReference type="EMBL" id="RCW62968.1"/>
    </source>
</evidence>
<reference evidence="1 2" key="1">
    <citation type="submission" date="2018-07" db="EMBL/GenBank/DDBJ databases">
        <title>Genomic Encyclopedia of Type Strains, Phase IV (KMG-IV): sequencing the most valuable type-strain genomes for metagenomic binning, comparative biology and taxonomic classification.</title>
        <authorList>
            <person name="Goeker M."/>
        </authorList>
    </citation>
    <scope>NUCLEOTIDE SEQUENCE [LARGE SCALE GENOMIC DNA]</scope>
    <source>
        <strain evidence="1 2">DSM 27696</strain>
    </source>
</reference>